<dbReference type="Pfam" id="PF13786">
    <property type="entry name" value="DUF4179"/>
    <property type="match status" value="1"/>
</dbReference>
<evidence type="ECO:0000313" key="3">
    <source>
        <dbReference type="EMBL" id="MDQ0555973.1"/>
    </source>
</evidence>
<keyword evidence="4" id="KW-1185">Reference proteome</keyword>
<organism evidence="3 4">
    <name type="scientific">Paraclostridium ghonii</name>
    <dbReference type="NCBI Taxonomy" id="29358"/>
    <lineage>
        <taxon>Bacteria</taxon>
        <taxon>Bacillati</taxon>
        <taxon>Bacillota</taxon>
        <taxon>Clostridia</taxon>
        <taxon>Peptostreptococcales</taxon>
        <taxon>Peptostreptococcaceae</taxon>
        <taxon>Paraclostridium</taxon>
    </lineage>
</organism>
<evidence type="ECO:0000259" key="2">
    <source>
        <dbReference type="Pfam" id="PF13786"/>
    </source>
</evidence>
<protein>
    <recommendedName>
        <fullName evidence="2">DUF4179 domain-containing protein</fullName>
    </recommendedName>
</protein>
<keyword evidence="1" id="KW-1133">Transmembrane helix</keyword>
<sequence>MNDNYFENIEVSSNVDNAIKEGLNSAIKIKRKKRTKTIIITCSLSLAIISSTLFLNGEISAQMKQAFWSIASYFGLDTDLSEYKTTINKPITNNGYTITLNEVILDKNELTISSTAKSENGGFSGYPEMLESVYINGKRINSDSNGSSENVDDYTVNSFNTYFLDKELSEEVNIRVEYQGIQILNETKVEKIKGDWNFNFTTNADTLVKDTLSVNLNKKFKLDDGKTIKLKKYISNSLGTKIEFEEPKSGTDCMMKIVGADNLGNKVEFYSNYANNGKGIFKLDNSSGNIKKDSSKLKLSLYVSDSSNNNWKKVGSDFDIIIKK</sequence>
<accession>A0ABU0MYI3</accession>
<comment type="caution">
    <text evidence="3">The sequence shown here is derived from an EMBL/GenBank/DDBJ whole genome shotgun (WGS) entry which is preliminary data.</text>
</comment>
<dbReference type="Proteomes" id="UP001232584">
    <property type="component" value="Unassembled WGS sequence"/>
</dbReference>
<dbReference type="InterPro" id="IPR025436">
    <property type="entry name" value="DUF4179"/>
</dbReference>
<feature type="transmembrane region" description="Helical" evidence="1">
    <location>
        <begin position="37"/>
        <end position="55"/>
    </location>
</feature>
<feature type="domain" description="DUF4179" evidence="2">
    <location>
        <begin position="30"/>
        <end position="118"/>
    </location>
</feature>
<gene>
    <name evidence="3" type="ORF">QOZ92_001086</name>
</gene>
<dbReference type="RefSeq" id="WP_307504245.1">
    <property type="nucleotide sequence ID" value="NZ_BAAACE010000014.1"/>
</dbReference>
<evidence type="ECO:0000313" key="4">
    <source>
        <dbReference type="Proteomes" id="UP001232584"/>
    </source>
</evidence>
<keyword evidence="1" id="KW-0812">Transmembrane</keyword>
<keyword evidence="1" id="KW-0472">Membrane</keyword>
<evidence type="ECO:0000256" key="1">
    <source>
        <dbReference type="SAM" id="Phobius"/>
    </source>
</evidence>
<proteinExistence type="predicted"/>
<reference evidence="3 4" key="1">
    <citation type="submission" date="2023-07" db="EMBL/GenBank/DDBJ databases">
        <title>Genomic Encyclopedia of Type Strains, Phase IV (KMG-IV): sequencing the most valuable type-strain genomes for metagenomic binning, comparative biology and taxonomic classification.</title>
        <authorList>
            <person name="Goeker M."/>
        </authorList>
    </citation>
    <scope>NUCLEOTIDE SEQUENCE [LARGE SCALE GENOMIC DNA]</scope>
    <source>
        <strain evidence="3 4">DSM 15049</strain>
    </source>
</reference>
<name>A0ABU0MYI3_9FIRM</name>
<dbReference type="Gene3D" id="2.60.40.1630">
    <property type="entry name" value="bacillus anthracis domain"/>
    <property type="match status" value="1"/>
</dbReference>
<dbReference type="EMBL" id="JAUSWG010000003">
    <property type="protein sequence ID" value="MDQ0555973.1"/>
    <property type="molecule type" value="Genomic_DNA"/>
</dbReference>